<evidence type="ECO:0000256" key="1">
    <source>
        <dbReference type="ARBA" id="ARBA00004555"/>
    </source>
</evidence>
<dbReference type="EMBL" id="PEZP01000021">
    <property type="protein sequence ID" value="PIT98256.1"/>
    <property type="molecule type" value="Genomic_DNA"/>
</dbReference>
<evidence type="ECO:0000313" key="3">
    <source>
        <dbReference type="EMBL" id="PIT98256.1"/>
    </source>
</evidence>
<dbReference type="PANTHER" id="PTHR31362">
    <property type="entry name" value="GLYCOSYLTRANSFERASE STELLO1-RELATED"/>
    <property type="match status" value="1"/>
</dbReference>
<evidence type="ECO:0000313" key="4">
    <source>
        <dbReference type="Proteomes" id="UP000230731"/>
    </source>
</evidence>
<dbReference type="InterPro" id="IPR037595">
    <property type="entry name" value="RGP_fam"/>
</dbReference>
<proteinExistence type="predicted"/>
<dbReference type="Pfam" id="PF03214">
    <property type="entry name" value="RGP"/>
    <property type="match status" value="1"/>
</dbReference>
<reference evidence="4" key="1">
    <citation type="submission" date="2017-09" db="EMBL/GenBank/DDBJ databases">
        <title>Depth-based differentiation of microbial function through sediment-hosted aquifers and enrichment of novel symbionts in the deep terrestrial subsurface.</title>
        <authorList>
            <person name="Probst A.J."/>
            <person name="Ladd B."/>
            <person name="Jarett J.K."/>
            <person name="Geller-Mcgrath D.E."/>
            <person name="Sieber C.M.K."/>
            <person name="Emerson J.B."/>
            <person name="Anantharaman K."/>
            <person name="Thomas B.C."/>
            <person name="Malmstrom R."/>
            <person name="Stieglmeier M."/>
            <person name="Klingl A."/>
            <person name="Woyke T."/>
            <person name="Ryan C.M."/>
            <person name="Banfield J.F."/>
        </authorList>
    </citation>
    <scope>NUCLEOTIDE SEQUENCE [LARGE SCALE GENOMIC DNA]</scope>
</reference>
<gene>
    <name evidence="3" type="ORF">COT71_01790</name>
</gene>
<organism evidence="3 4">
    <name type="scientific">Candidatus Andersenbacteria bacterium CG10_big_fil_rev_8_21_14_0_10_54_11</name>
    <dbReference type="NCBI Taxonomy" id="1974485"/>
    <lineage>
        <taxon>Bacteria</taxon>
        <taxon>Candidatus Anderseniibacteriota</taxon>
    </lineage>
</organism>
<dbReference type="PANTHER" id="PTHR31362:SF0">
    <property type="entry name" value="EXOSTOSIN DOMAIN-CONTAINING PROTEIN-RELATED"/>
    <property type="match status" value="1"/>
</dbReference>
<evidence type="ECO:0000256" key="2">
    <source>
        <dbReference type="ARBA" id="ARBA00023034"/>
    </source>
</evidence>
<comment type="subcellular location">
    <subcellularLocation>
        <location evidence="1">Golgi apparatus</location>
    </subcellularLocation>
</comment>
<dbReference type="InterPro" id="IPR005049">
    <property type="entry name" value="STL-like"/>
</dbReference>
<evidence type="ECO:0008006" key="5">
    <source>
        <dbReference type="Google" id="ProtNLM"/>
    </source>
</evidence>
<sequence length="379" mass="42374">MHFLVTTSINIPRLLTEYIRDFAAHGHEYCIVIAGDKKSPAAAAQFCRSLPNTVYLDVGEQAALFNELPLHRYVPYNSIDRRNFAYLYCAKQGITPSDTVITIDDDNFLSERDFLGNHSHRTRTGLTVTADRPTWFNPLPHAYLESLYPRGFSMFERAIHTTPVTIRSQTDTVPLAINQGLWNESPDLDAISRFIEGDAAEHTVRDNASIILGANVLCPFDTQNTAYLNGFWPTAFLCPFIGRFDDIFSSFITKRIADHLGYGLAFGSPVAVQHRNPHSTYRDFLLELHGMSLTDTFVNLLYTIDITARTPIDAFAELADTLAKRLTSYQTLHHGTTAGQTKLWSLNQIPIGMKLWLDSLEQLNVNTSAPAPAIAHAAP</sequence>
<dbReference type="Proteomes" id="UP000230731">
    <property type="component" value="Unassembled WGS sequence"/>
</dbReference>
<dbReference type="AlphaFoldDB" id="A0A2M6WZP4"/>
<keyword evidence="2" id="KW-0333">Golgi apparatus</keyword>
<comment type="caution">
    <text evidence="3">The sequence shown here is derived from an EMBL/GenBank/DDBJ whole genome shotgun (WGS) entry which is preliminary data.</text>
</comment>
<protein>
    <recommendedName>
        <fullName evidence="5">DUF288 domain-containing protein</fullName>
    </recommendedName>
</protein>
<name>A0A2M6WZP4_9BACT</name>
<accession>A0A2M6WZP4</accession>